<dbReference type="GO" id="GO:0004519">
    <property type="term" value="F:endonuclease activity"/>
    <property type="evidence" value="ECO:0007669"/>
    <property type="project" value="UniProtKB-KW"/>
</dbReference>
<dbReference type="OrthoDB" id="1063910at2"/>
<evidence type="ECO:0000256" key="7">
    <source>
        <dbReference type="ARBA" id="ARBA00023118"/>
    </source>
</evidence>
<dbReference type="KEGG" id="crs:FQB35_03620"/>
<dbReference type="NCBIfam" id="TIGR02582">
    <property type="entry name" value="cas7_TM1809"/>
    <property type="match status" value="1"/>
</dbReference>
<keyword evidence="5" id="KW-0378">Hydrolase</keyword>
<accession>A0A5C0SAF5</accession>
<sequence length="216" mass="24218">MSKLVKIKTLKTVMKVISGIRIVGNSTEINIGGIDNPIIKEPLEGYPYIPGSSLKGVMRSLAEKSKGLDSLCDCDNCKICTLFGSAKADSKSLRRLIVRDSYLTENSKKILDKFLPYGAEIKKENTINRTTGKATPRTLDRIPKGVSFNIYFTIKLYENDKEEDYISFLKSLLKMIEFSGIGGSISRGYGQVSFSELKIEDTYDIEEELNKYLNNN</sequence>
<evidence type="ECO:0000256" key="6">
    <source>
        <dbReference type="ARBA" id="ARBA00022884"/>
    </source>
</evidence>
<evidence type="ECO:0000256" key="4">
    <source>
        <dbReference type="ARBA" id="ARBA00022759"/>
    </source>
</evidence>
<dbReference type="GO" id="GO:0003723">
    <property type="term" value="F:RNA binding"/>
    <property type="evidence" value="ECO:0007669"/>
    <property type="project" value="UniProtKB-KW"/>
</dbReference>
<evidence type="ECO:0000259" key="9">
    <source>
        <dbReference type="Pfam" id="PF03787"/>
    </source>
</evidence>
<dbReference type="Pfam" id="PF03787">
    <property type="entry name" value="RAMPs"/>
    <property type="match status" value="1"/>
</dbReference>
<name>A0A5C0SAF5_CRATE</name>
<reference evidence="10 11" key="1">
    <citation type="submission" date="2019-07" db="EMBL/GenBank/DDBJ databases">
        <title>Complete genome of Crassaminicella thermophila SY095.</title>
        <authorList>
            <person name="Li X."/>
        </authorList>
    </citation>
    <scope>NUCLEOTIDE SEQUENCE [LARGE SCALE GENOMIC DNA]</scope>
    <source>
        <strain evidence="10 11">SY095</strain>
    </source>
</reference>
<dbReference type="InterPro" id="IPR013412">
    <property type="entry name" value="CRISPR-assoc_RAMP_Csm3"/>
</dbReference>
<keyword evidence="3" id="KW-0540">Nuclease</keyword>
<dbReference type="GO" id="GO:0016787">
    <property type="term" value="F:hydrolase activity"/>
    <property type="evidence" value="ECO:0007669"/>
    <property type="project" value="UniProtKB-KW"/>
</dbReference>
<evidence type="ECO:0000256" key="2">
    <source>
        <dbReference type="ARBA" id="ARBA00022150"/>
    </source>
</evidence>
<dbReference type="RefSeq" id="WP_148808690.1">
    <property type="nucleotide sequence ID" value="NZ_CP042243.1"/>
</dbReference>
<dbReference type="AlphaFoldDB" id="A0A5C0SAF5"/>
<evidence type="ECO:0000256" key="8">
    <source>
        <dbReference type="ARBA" id="ARBA00033183"/>
    </source>
</evidence>
<keyword evidence="11" id="KW-1185">Reference proteome</keyword>
<organism evidence="10 11">
    <name type="scientific">Crassaminicella thermophila</name>
    <dbReference type="NCBI Taxonomy" id="2599308"/>
    <lineage>
        <taxon>Bacteria</taxon>
        <taxon>Bacillati</taxon>
        <taxon>Bacillota</taxon>
        <taxon>Clostridia</taxon>
        <taxon>Eubacteriales</taxon>
        <taxon>Clostridiaceae</taxon>
        <taxon>Crassaminicella</taxon>
    </lineage>
</organism>
<evidence type="ECO:0000313" key="10">
    <source>
        <dbReference type="EMBL" id="QEK11535.1"/>
    </source>
</evidence>
<dbReference type="InterPro" id="IPR052216">
    <property type="entry name" value="CRISPR_Csm3_endoribonuclease"/>
</dbReference>
<comment type="similarity">
    <text evidence="1">Belongs to the CRISPR-associated Csm3 family.</text>
</comment>
<protein>
    <recommendedName>
        <fullName evidence="2">CRISPR system Cms endoribonuclease Csm3</fullName>
    </recommendedName>
    <alternativeName>
        <fullName evidence="8">CRISPR type III A-associated RAMP protein Csm3</fullName>
    </alternativeName>
</protein>
<dbReference type="PANTHER" id="PTHR35579">
    <property type="entry name" value="CRISPR SYSTEM CMS ENDORIBONUCLEASE CSM3"/>
    <property type="match status" value="1"/>
</dbReference>
<dbReference type="GO" id="GO:0051607">
    <property type="term" value="P:defense response to virus"/>
    <property type="evidence" value="ECO:0007669"/>
    <property type="project" value="UniProtKB-KW"/>
</dbReference>
<keyword evidence="6" id="KW-0694">RNA-binding</keyword>
<dbReference type="Proteomes" id="UP000324646">
    <property type="component" value="Chromosome"/>
</dbReference>
<evidence type="ECO:0000256" key="5">
    <source>
        <dbReference type="ARBA" id="ARBA00022801"/>
    </source>
</evidence>
<dbReference type="EMBL" id="CP042243">
    <property type="protein sequence ID" value="QEK11535.1"/>
    <property type="molecule type" value="Genomic_DNA"/>
</dbReference>
<proteinExistence type="inferred from homology"/>
<feature type="domain" description="CRISPR type III-associated protein" evidence="9">
    <location>
        <begin position="32"/>
        <end position="193"/>
    </location>
</feature>
<evidence type="ECO:0000256" key="3">
    <source>
        <dbReference type="ARBA" id="ARBA00022722"/>
    </source>
</evidence>
<gene>
    <name evidence="10" type="primary">csm3</name>
    <name evidence="10" type="ORF">FQB35_03620</name>
</gene>
<dbReference type="PANTHER" id="PTHR35579:SF6">
    <property type="entry name" value="DUF324 DOMAIN-CONTAINING PROTEIN"/>
    <property type="match status" value="1"/>
</dbReference>
<keyword evidence="7" id="KW-0051">Antiviral defense</keyword>
<keyword evidence="4" id="KW-0255">Endonuclease</keyword>
<dbReference type="InterPro" id="IPR005537">
    <property type="entry name" value="RAMP_III_fam"/>
</dbReference>
<evidence type="ECO:0000313" key="11">
    <source>
        <dbReference type="Proteomes" id="UP000324646"/>
    </source>
</evidence>
<evidence type="ECO:0000256" key="1">
    <source>
        <dbReference type="ARBA" id="ARBA00006342"/>
    </source>
</evidence>